<evidence type="ECO:0000313" key="1">
    <source>
        <dbReference type="EnsemblProtists" id="EOD29746"/>
    </source>
</evidence>
<dbReference type="EnsemblProtists" id="EOD29746">
    <property type="protein sequence ID" value="EOD29746"/>
    <property type="gene ID" value="EMIHUDRAFT_471661"/>
</dbReference>
<keyword evidence="2" id="KW-1185">Reference proteome</keyword>
<organism evidence="1 2">
    <name type="scientific">Emiliania huxleyi (strain CCMP1516)</name>
    <dbReference type="NCBI Taxonomy" id="280463"/>
    <lineage>
        <taxon>Eukaryota</taxon>
        <taxon>Haptista</taxon>
        <taxon>Haptophyta</taxon>
        <taxon>Prymnesiophyceae</taxon>
        <taxon>Isochrysidales</taxon>
        <taxon>Noelaerhabdaceae</taxon>
        <taxon>Emiliania</taxon>
    </lineage>
</organism>
<dbReference type="RefSeq" id="XP_005782175.1">
    <property type="nucleotide sequence ID" value="XM_005782118.1"/>
</dbReference>
<reference evidence="2" key="1">
    <citation type="journal article" date="2013" name="Nature">
        <title>Pan genome of the phytoplankton Emiliania underpins its global distribution.</title>
        <authorList>
            <person name="Read B.A."/>
            <person name="Kegel J."/>
            <person name="Klute M.J."/>
            <person name="Kuo A."/>
            <person name="Lefebvre S.C."/>
            <person name="Maumus F."/>
            <person name="Mayer C."/>
            <person name="Miller J."/>
            <person name="Monier A."/>
            <person name="Salamov A."/>
            <person name="Young J."/>
            <person name="Aguilar M."/>
            <person name="Claverie J.M."/>
            <person name="Frickenhaus S."/>
            <person name="Gonzalez K."/>
            <person name="Herman E.K."/>
            <person name="Lin Y.C."/>
            <person name="Napier J."/>
            <person name="Ogata H."/>
            <person name="Sarno A.F."/>
            <person name="Shmutz J."/>
            <person name="Schroeder D."/>
            <person name="de Vargas C."/>
            <person name="Verret F."/>
            <person name="von Dassow P."/>
            <person name="Valentin K."/>
            <person name="Van de Peer Y."/>
            <person name="Wheeler G."/>
            <person name="Dacks J.B."/>
            <person name="Delwiche C.F."/>
            <person name="Dyhrman S.T."/>
            <person name="Glockner G."/>
            <person name="John U."/>
            <person name="Richards T."/>
            <person name="Worden A.Z."/>
            <person name="Zhang X."/>
            <person name="Grigoriev I.V."/>
            <person name="Allen A.E."/>
            <person name="Bidle K."/>
            <person name="Borodovsky M."/>
            <person name="Bowler C."/>
            <person name="Brownlee C."/>
            <person name="Cock J.M."/>
            <person name="Elias M."/>
            <person name="Gladyshev V.N."/>
            <person name="Groth M."/>
            <person name="Guda C."/>
            <person name="Hadaegh A."/>
            <person name="Iglesias-Rodriguez M.D."/>
            <person name="Jenkins J."/>
            <person name="Jones B.M."/>
            <person name="Lawson T."/>
            <person name="Leese F."/>
            <person name="Lindquist E."/>
            <person name="Lobanov A."/>
            <person name="Lomsadze A."/>
            <person name="Malik S.B."/>
            <person name="Marsh M.E."/>
            <person name="Mackinder L."/>
            <person name="Mock T."/>
            <person name="Mueller-Roeber B."/>
            <person name="Pagarete A."/>
            <person name="Parker M."/>
            <person name="Probert I."/>
            <person name="Quesneville H."/>
            <person name="Raines C."/>
            <person name="Rensing S.A."/>
            <person name="Riano-Pachon D.M."/>
            <person name="Richier S."/>
            <person name="Rokitta S."/>
            <person name="Shiraiwa Y."/>
            <person name="Soanes D.M."/>
            <person name="van der Giezen M."/>
            <person name="Wahlund T.M."/>
            <person name="Williams B."/>
            <person name="Wilson W."/>
            <person name="Wolfe G."/>
            <person name="Wurch L.L."/>
        </authorList>
    </citation>
    <scope>NUCLEOTIDE SEQUENCE</scope>
</reference>
<sequence length="208" mass="20424">MARHPSLLLAVPAAGRPCCWPSLLLAVPAAGRPCCWPAAGSSPRRRSEDMLAIFAPSANALTIGAAPLHRPAVVKPVGATMMAPEQLADVMPALQTSTLLADATLASGSAVAGAGLGLIGGAIVLGPALSAAGGKGAGGKAPRALPSLLPAASLRCFESRCPRLRARRPLTRTRCPPQAKGTAMGIVGAVVGGSIGLAGGAVVGLGAL</sequence>
<protein>
    <submittedName>
        <fullName evidence="1">Uncharacterized protein</fullName>
    </submittedName>
</protein>
<evidence type="ECO:0000313" key="2">
    <source>
        <dbReference type="Proteomes" id="UP000013827"/>
    </source>
</evidence>
<dbReference type="HOGENOM" id="CLU_1323060_0_0_1"/>
<reference evidence="1" key="2">
    <citation type="submission" date="2024-10" db="UniProtKB">
        <authorList>
            <consortium name="EnsemblProtists"/>
        </authorList>
    </citation>
    <scope>IDENTIFICATION</scope>
</reference>
<name>A0A0D3K1W1_EMIH1</name>
<dbReference type="Proteomes" id="UP000013827">
    <property type="component" value="Unassembled WGS sequence"/>
</dbReference>
<accession>A0A0D3K1W1</accession>
<dbReference type="KEGG" id="ehx:EMIHUDRAFT_471661"/>
<dbReference type="AlphaFoldDB" id="A0A0D3K1W1"/>
<proteinExistence type="predicted"/>
<dbReference type="GeneID" id="17275021"/>
<dbReference type="PaxDb" id="2903-EOD29746"/>